<accession>A0A6G1BJW2</accession>
<evidence type="ECO:0000313" key="3">
    <source>
        <dbReference type="Proteomes" id="UP000479710"/>
    </source>
</evidence>
<protein>
    <submittedName>
        <fullName evidence="2">Uncharacterized protein</fullName>
    </submittedName>
</protein>
<feature type="region of interest" description="Disordered" evidence="1">
    <location>
        <begin position="79"/>
        <end position="104"/>
    </location>
</feature>
<evidence type="ECO:0000313" key="2">
    <source>
        <dbReference type="EMBL" id="KAF0888142.1"/>
    </source>
</evidence>
<comment type="caution">
    <text evidence="2">The sequence shown here is derived from an EMBL/GenBank/DDBJ whole genome shotgun (WGS) entry which is preliminary data.</text>
</comment>
<dbReference type="PANTHER" id="PTHR10378">
    <property type="entry name" value="LIM DOMAIN-BINDING PROTEIN"/>
    <property type="match status" value="1"/>
</dbReference>
<feature type="compositionally biased region" description="Gly residues" evidence="1">
    <location>
        <begin position="80"/>
        <end position="104"/>
    </location>
</feature>
<dbReference type="InterPro" id="IPR029005">
    <property type="entry name" value="LIM-bd/SEUSS"/>
</dbReference>
<sequence>MGSGQPVGASLLRTNSSLLGAVQPAMGMGAGMGMGMGGGGGGLPSQSPFSSLVSRTQYGGNGLLAGASNVASLLSRPSFGNGGVGPSPGTMQGGGLGQGTMQGGGLPMGTLQQRGGVDIVGDLDNNIEYWRNFVNEYFAPSAKKRWMFGIVRYAIESQDEALVGIASWEFCARRHEELIPRRSIIPQIAEVVNCMKDLIDYSRQNESGPIGN</sequence>
<organism evidence="2 3">
    <name type="scientific">Oryza meyeriana var. granulata</name>
    <dbReference type="NCBI Taxonomy" id="110450"/>
    <lineage>
        <taxon>Eukaryota</taxon>
        <taxon>Viridiplantae</taxon>
        <taxon>Streptophyta</taxon>
        <taxon>Embryophyta</taxon>
        <taxon>Tracheophyta</taxon>
        <taxon>Spermatophyta</taxon>
        <taxon>Magnoliopsida</taxon>
        <taxon>Liliopsida</taxon>
        <taxon>Poales</taxon>
        <taxon>Poaceae</taxon>
        <taxon>BOP clade</taxon>
        <taxon>Oryzoideae</taxon>
        <taxon>Oryzeae</taxon>
        <taxon>Oryzinae</taxon>
        <taxon>Oryza</taxon>
        <taxon>Oryza meyeriana</taxon>
    </lineage>
</organism>
<proteinExistence type="predicted"/>
<dbReference type="AlphaFoldDB" id="A0A6G1BJW2"/>
<dbReference type="Pfam" id="PF01803">
    <property type="entry name" value="LIM_bind"/>
    <property type="match status" value="1"/>
</dbReference>
<gene>
    <name evidence="2" type="ORF">E2562_010840</name>
</gene>
<keyword evidence="3" id="KW-1185">Reference proteome</keyword>
<evidence type="ECO:0000256" key="1">
    <source>
        <dbReference type="SAM" id="MobiDB-lite"/>
    </source>
</evidence>
<dbReference type="Proteomes" id="UP000479710">
    <property type="component" value="Unassembled WGS sequence"/>
</dbReference>
<reference evidence="2 3" key="1">
    <citation type="submission" date="2019-11" db="EMBL/GenBank/DDBJ databases">
        <title>Whole genome sequence of Oryza granulata.</title>
        <authorList>
            <person name="Li W."/>
        </authorList>
    </citation>
    <scope>NUCLEOTIDE SEQUENCE [LARGE SCALE GENOMIC DNA]</scope>
    <source>
        <strain evidence="3">cv. Menghai</strain>
        <tissue evidence="2">Leaf</tissue>
    </source>
</reference>
<dbReference type="OrthoDB" id="1742718at2759"/>
<name>A0A6G1BJW2_9ORYZ</name>
<dbReference type="EMBL" id="SPHZ02000012">
    <property type="protein sequence ID" value="KAF0888142.1"/>
    <property type="molecule type" value="Genomic_DNA"/>
</dbReference>